<organism evidence="1">
    <name type="scientific">Rhizophagus irregularis (strain DAOM 181602 / DAOM 197198 / MUCL 43194)</name>
    <name type="common">Arbuscular mycorrhizal fungus</name>
    <name type="synonym">Glomus intraradices</name>
    <dbReference type="NCBI Taxonomy" id="747089"/>
    <lineage>
        <taxon>Eukaryota</taxon>
        <taxon>Fungi</taxon>
        <taxon>Fungi incertae sedis</taxon>
        <taxon>Mucoromycota</taxon>
        <taxon>Glomeromycotina</taxon>
        <taxon>Glomeromycetes</taxon>
        <taxon>Glomerales</taxon>
        <taxon>Glomeraceae</taxon>
        <taxon>Rhizophagus</taxon>
    </lineage>
</organism>
<protein>
    <submittedName>
        <fullName evidence="1">Uncharacterized protein</fullName>
    </submittedName>
</protein>
<dbReference type="EMBL" id="KI290137">
    <property type="protein sequence ID" value="ESA07597.1"/>
    <property type="molecule type" value="Genomic_DNA"/>
</dbReference>
<evidence type="ECO:0000313" key="1">
    <source>
        <dbReference type="EMBL" id="ESA07597.1"/>
    </source>
</evidence>
<gene>
    <name evidence="1" type="ORF">GLOINDRAFT_32676</name>
</gene>
<name>U9TJJ7_RHIID</name>
<reference evidence="1" key="1">
    <citation type="submission" date="2013-07" db="EMBL/GenBank/DDBJ databases">
        <title>The genome of an arbuscular mycorrhizal fungus provides insights into the evolution of the oldest plant symbiosis.</title>
        <authorList>
            <consortium name="DOE Joint Genome Institute"/>
            <person name="Tisserant E."/>
            <person name="Malbreil M."/>
            <person name="Kuo A."/>
            <person name="Kohler A."/>
            <person name="Symeonidi A."/>
            <person name="Balestrini R."/>
            <person name="Charron P."/>
            <person name="Duensing N."/>
            <person name="Frei-dit-Frey N."/>
            <person name="Gianinazzi-Pearson V."/>
            <person name="Gilbert B."/>
            <person name="Handa Y."/>
            <person name="Hijri M."/>
            <person name="Kaul R."/>
            <person name="Kawaguchi M."/>
            <person name="Krajinski F."/>
            <person name="Lammers P."/>
            <person name="Lapierre D."/>
            <person name="Masclaux F.G."/>
            <person name="Murat C."/>
            <person name="Morin E."/>
            <person name="Ndikumana S."/>
            <person name="Pagni M."/>
            <person name="Petitpierre D."/>
            <person name="Requena N."/>
            <person name="Rosikiewicz P."/>
            <person name="Riley R."/>
            <person name="Saito K."/>
            <person name="San Clemente H."/>
            <person name="Shapiro H."/>
            <person name="van Tuinen D."/>
            <person name="Becard G."/>
            <person name="Bonfante P."/>
            <person name="Paszkowski U."/>
            <person name="Shachar-Hill Y."/>
            <person name="Young J.P."/>
            <person name="Sanders I.R."/>
            <person name="Henrissat B."/>
            <person name="Rensing S.A."/>
            <person name="Grigoriev I.V."/>
            <person name="Corradi N."/>
            <person name="Roux C."/>
            <person name="Martin F."/>
        </authorList>
    </citation>
    <scope>NUCLEOTIDE SEQUENCE</scope>
    <source>
        <strain evidence="1">DAOM 197198</strain>
    </source>
</reference>
<dbReference type="HOGENOM" id="CLU_2484482_0_0_1"/>
<accession>U9TJJ7</accession>
<sequence>MSMTFLSSSGQDLVELLQEYFIEINTEWLEQHFESDHQKFSVFWRVVTEGSLLEDLCFHIKRDDVLKRGLKLSFLILMPGRLMIQSG</sequence>
<dbReference type="AlphaFoldDB" id="U9TJJ7"/>
<proteinExistence type="predicted"/>